<dbReference type="Pfam" id="PF05292">
    <property type="entry name" value="MCD"/>
    <property type="match status" value="1"/>
</dbReference>
<name>A0AAE2ZGZ6_9HYPH</name>
<evidence type="ECO:0000259" key="1">
    <source>
        <dbReference type="Pfam" id="PF05292"/>
    </source>
</evidence>
<evidence type="ECO:0000259" key="2">
    <source>
        <dbReference type="Pfam" id="PF17408"/>
    </source>
</evidence>
<gene>
    <name evidence="3" type="ORF">K1W69_01985</name>
</gene>
<dbReference type="EMBL" id="JAICBX010000001">
    <property type="protein sequence ID" value="MBW8635939.1"/>
    <property type="molecule type" value="Genomic_DNA"/>
</dbReference>
<dbReference type="GO" id="GO:0050080">
    <property type="term" value="F:malonyl-CoA decarboxylase activity"/>
    <property type="evidence" value="ECO:0007669"/>
    <property type="project" value="InterPro"/>
</dbReference>
<keyword evidence="4" id="KW-1185">Reference proteome</keyword>
<feature type="domain" description="Malonyl-CoA decarboxylase C-terminal" evidence="1">
    <location>
        <begin position="162"/>
        <end position="403"/>
    </location>
</feature>
<proteinExistence type="predicted"/>
<dbReference type="InterPro" id="IPR007956">
    <property type="entry name" value="Malonyl_CoA_deC_C"/>
</dbReference>
<dbReference type="InterPro" id="IPR035372">
    <property type="entry name" value="MCD_N"/>
</dbReference>
<dbReference type="InterPro" id="IPR038351">
    <property type="entry name" value="MCD_N_sf"/>
</dbReference>
<dbReference type="GO" id="GO:0006633">
    <property type="term" value="P:fatty acid biosynthetic process"/>
    <property type="evidence" value="ECO:0007669"/>
    <property type="project" value="InterPro"/>
</dbReference>
<dbReference type="Proteomes" id="UP001196509">
    <property type="component" value="Unassembled WGS sequence"/>
</dbReference>
<dbReference type="PANTHER" id="PTHR28641:SF1">
    <property type="entry name" value="MALONYL-COA DECARBOXYLASE, MITOCHONDRIAL"/>
    <property type="match status" value="1"/>
</dbReference>
<reference evidence="3" key="1">
    <citation type="submission" date="2021-08" db="EMBL/GenBank/DDBJ databases">
        <title>Hoeflea bacterium WL0058 sp. nov., isolated from the sediment.</title>
        <authorList>
            <person name="Wang L."/>
            <person name="Zhang D."/>
        </authorList>
    </citation>
    <scope>NUCLEOTIDE SEQUENCE</scope>
    <source>
        <strain evidence="3">WL0058</strain>
    </source>
</reference>
<evidence type="ECO:0000313" key="4">
    <source>
        <dbReference type="Proteomes" id="UP001196509"/>
    </source>
</evidence>
<dbReference type="Pfam" id="PF17408">
    <property type="entry name" value="MCD_N"/>
    <property type="match status" value="1"/>
</dbReference>
<dbReference type="Gene3D" id="3.40.630.150">
    <property type="entry name" value="Malonyl-CoA decarboxylase, catalytic domain"/>
    <property type="match status" value="1"/>
</dbReference>
<organism evidence="3 4">
    <name type="scientific">Flavimaribacter sediminis</name>
    <dbReference type="NCBI Taxonomy" id="2865987"/>
    <lineage>
        <taxon>Bacteria</taxon>
        <taxon>Pseudomonadati</taxon>
        <taxon>Pseudomonadota</taxon>
        <taxon>Alphaproteobacteria</taxon>
        <taxon>Hyphomicrobiales</taxon>
        <taxon>Rhizobiaceae</taxon>
        <taxon>Flavimaribacter</taxon>
    </lineage>
</organism>
<feature type="domain" description="Malonyl-CoA decarboxylase N-terminal" evidence="2">
    <location>
        <begin position="76"/>
        <end position="159"/>
    </location>
</feature>
<protein>
    <submittedName>
        <fullName evidence="3">Malonyl-CoA decarboxylase</fullName>
    </submittedName>
</protein>
<dbReference type="AlphaFoldDB" id="A0AAE2ZGZ6"/>
<dbReference type="Gene3D" id="1.20.140.90">
    <property type="entry name" value="Malonyl-CoA decarboxylase, oligemerization domain"/>
    <property type="match status" value="1"/>
</dbReference>
<comment type="caution">
    <text evidence="3">The sequence shown here is derived from an EMBL/GenBank/DDBJ whole genome shotgun (WGS) entry which is preliminary data.</text>
</comment>
<dbReference type="InterPro" id="IPR038917">
    <property type="entry name" value="Malonyl_CoA_deC"/>
</dbReference>
<dbReference type="PANTHER" id="PTHR28641">
    <property type="match status" value="1"/>
</dbReference>
<dbReference type="InterPro" id="IPR042303">
    <property type="entry name" value="Malonyl_CoA_deC_C_sf"/>
</dbReference>
<accession>A0AAE2ZGZ6</accession>
<dbReference type="RefSeq" id="WP_220226656.1">
    <property type="nucleotide sequence ID" value="NZ_JAICBX010000001.1"/>
</dbReference>
<evidence type="ECO:0000313" key="3">
    <source>
        <dbReference type="EMBL" id="MBW8635939.1"/>
    </source>
</evidence>
<sequence length="445" mass="49936">MTRSNFLADLLSSVFERGQRRFVSRDSRSIEELCKALLSESGESSGTRLAGAILDRYAELDDEARKRFFALLVEEYDIDTDKVAAAATRYGDSRDGADLAILLEEAEPKRQELLRRVNRAPGATGQLVRMRADLLSLLKENPEFRRADIDFDHLFASWFNRGFLVLRHIDWMTPANILEKIIEYEAVHAIDDWEDLRRRLAPEDRRCFAFFHPSMPDEPLIFVEVALATGIPGSIQDVLSEDRKHVDEDEATAAVFYSISNCQKGLAGVSFGNFLIKQVATDLKQSLPNLKTFVTLSPVPGFNDWLRGQAALDGDEQRADRDEILAILEAGDGGKLSEYSTELTRLAAEYVCLAKRPDGRPADPVARFHLGNGARLERINPQGDLSRKGLAASSGVMVNYLYDLNTVEDNHEAYAHNNEVIVARPIRALLRERPGRKTQRSSENA</sequence>